<evidence type="ECO:0000313" key="1">
    <source>
        <dbReference type="EMBL" id="SVD04457.1"/>
    </source>
</evidence>
<feature type="non-terminal residue" evidence="1">
    <location>
        <position position="90"/>
    </location>
</feature>
<organism evidence="1">
    <name type="scientific">marine metagenome</name>
    <dbReference type="NCBI Taxonomy" id="408172"/>
    <lineage>
        <taxon>unclassified sequences</taxon>
        <taxon>metagenomes</taxon>
        <taxon>ecological metagenomes</taxon>
    </lineage>
</organism>
<dbReference type="AlphaFoldDB" id="A0A382S5E1"/>
<reference evidence="1" key="1">
    <citation type="submission" date="2018-05" db="EMBL/GenBank/DDBJ databases">
        <authorList>
            <person name="Lanie J.A."/>
            <person name="Ng W.-L."/>
            <person name="Kazmierczak K.M."/>
            <person name="Andrzejewski T.M."/>
            <person name="Davidsen T.M."/>
            <person name="Wayne K.J."/>
            <person name="Tettelin H."/>
            <person name="Glass J.I."/>
            <person name="Rusch D."/>
            <person name="Podicherti R."/>
            <person name="Tsui H.-C.T."/>
            <person name="Winkler M.E."/>
        </authorList>
    </citation>
    <scope>NUCLEOTIDE SEQUENCE</scope>
</reference>
<accession>A0A382S5E1</accession>
<name>A0A382S5E1_9ZZZZ</name>
<gene>
    <name evidence="1" type="ORF">METZ01_LOCUS357311</name>
</gene>
<sequence>MTNEKKIGRPEAFNAEYFSHSVHETDELKVMVMKYKSDGYMAYYRLMECISKADLHRIELKNETQKQIFLMTMGVSQEIIDFLFDLLLQT</sequence>
<proteinExistence type="predicted"/>
<dbReference type="EMBL" id="UINC01126155">
    <property type="protein sequence ID" value="SVD04457.1"/>
    <property type="molecule type" value="Genomic_DNA"/>
</dbReference>
<protein>
    <submittedName>
        <fullName evidence="1">Uncharacterized protein</fullName>
    </submittedName>
</protein>